<dbReference type="AlphaFoldDB" id="A0A1H9W6H0"/>
<feature type="compositionally biased region" description="Polar residues" evidence="1">
    <location>
        <begin position="22"/>
        <end position="40"/>
    </location>
</feature>
<protein>
    <submittedName>
        <fullName evidence="3">Uncharacterized protein</fullName>
    </submittedName>
</protein>
<accession>A0A1H9W6H0</accession>
<sequence>MLRFAPLAALLIATPAVAQDQSAGGSISGTLGQDSVSWTVTAPPENSDLAPSDWSDAEDGHSVRIVGFPSQSAEAGADAMILEFTTEGTPSDAGVSEAAVEYHASGETEPLMASTQNIDLTLSSMEREGDTLAVSGSVVATMTPGGSDDLIIDAQGAQTFDGNFQATVPMSD</sequence>
<feature type="signal peptide" evidence="2">
    <location>
        <begin position="1"/>
        <end position="18"/>
    </location>
</feature>
<feature type="chain" id="PRO_5011571523" evidence="2">
    <location>
        <begin position="19"/>
        <end position="172"/>
    </location>
</feature>
<reference evidence="3 4" key="1">
    <citation type="submission" date="2016-10" db="EMBL/GenBank/DDBJ databases">
        <authorList>
            <person name="de Groot N.N."/>
        </authorList>
    </citation>
    <scope>NUCLEOTIDE SEQUENCE [LARGE SCALE GENOMIC DNA]</scope>
    <source>
        <strain evidence="3 4">DSM 23042</strain>
    </source>
</reference>
<evidence type="ECO:0000313" key="3">
    <source>
        <dbReference type="EMBL" id="SES29566.1"/>
    </source>
</evidence>
<dbReference type="Proteomes" id="UP000198885">
    <property type="component" value="Unassembled WGS sequence"/>
</dbReference>
<dbReference type="RefSeq" id="WP_092695158.1">
    <property type="nucleotide sequence ID" value="NZ_CBDDGO010000004.1"/>
</dbReference>
<dbReference type="STRING" id="641238.SAMN04490244_109140"/>
<evidence type="ECO:0000256" key="1">
    <source>
        <dbReference type="SAM" id="MobiDB-lite"/>
    </source>
</evidence>
<evidence type="ECO:0000256" key="2">
    <source>
        <dbReference type="SAM" id="SignalP"/>
    </source>
</evidence>
<feature type="region of interest" description="Disordered" evidence="1">
    <location>
        <begin position="22"/>
        <end position="56"/>
    </location>
</feature>
<keyword evidence="2" id="KW-0732">Signal</keyword>
<keyword evidence="4" id="KW-1185">Reference proteome</keyword>
<dbReference type="OrthoDB" id="5783128at2"/>
<organism evidence="3 4">
    <name type="scientific">Tranquillimonas rosea</name>
    <dbReference type="NCBI Taxonomy" id="641238"/>
    <lineage>
        <taxon>Bacteria</taxon>
        <taxon>Pseudomonadati</taxon>
        <taxon>Pseudomonadota</taxon>
        <taxon>Alphaproteobacteria</taxon>
        <taxon>Rhodobacterales</taxon>
        <taxon>Roseobacteraceae</taxon>
        <taxon>Tranquillimonas</taxon>
    </lineage>
</organism>
<evidence type="ECO:0000313" key="4">
    <source>
        <dbReference type="Proteomes" id="UP000198885"/>
    </source>
</evidence>
<gene>
    <name evidence="3" type="ORF">SAMN04490244_109140</name>
</gene>
<proteinExistence type="predicted"/>
<dbReference type="EMBL" id="FOGU01000009">
    <property type="protein sequence ID" value="SES29566.1"/>
    <property type="molecule type" value="Genomic_DNA"/>
</dbReference>
<name>A0A1H9W6H0_9RHOB</name>